<accession>Q22LU8</accession>
<dbReference type="InterPro" id="IPR027473">
    <property type="entry name" value="L-asparaginase_C"/>
</dbReference>
<dbReference type="Pfam" id="PF00710">
    <property type="entry name" value="Asparaginase"/>
    <property type="match status" value="1"/>
</dbReference>
<dbReference type="InterPro" id="IPR040919">
    <property type="entry name" value="Asparaginase_C"/>
</dbReference>
<dbReference type="SUPFAM" id="SSF53774">
    <property type="entry name" value="Glutaminase/Asparaginase"/>
    <property type="match status" value="1"/>
</dbReference>
<dbReference type="InterPro" id="IPR027474">
    <property type="entry name" value="L-asparaginase_N"/>
</dbReference>
<dbReference type="Pfam" id="PF17763">
    <property type="entry name" value="Asparaginase_C"/>
    <property type="match status" value="1"/>
</dbReference>
<dbReference type="InterPro" id="IPR002110">
    <property type="entry name" value="Ankyrin_rpt"/>
</dbReference>
<dbReference type="GeneID" id="7841477"/>
<feature type="compositionally biased region" description="Polar residues" evidence="3">
    <location>
        <begin position="101"/>
        <end position="125"/>
    </location>
</feature>
<organism evidence="6 7">
    <name type="scientific">Tetrahymena thermophila (strain SB210)</name>
    <dbReference type="NCBI Taxonomy" id="312017"/>
    <lineage>
        <taxon>Eukaryota</taxon>
        <taxon>Sar</taxon>
        <taxon>Alveolata</taxon>
        <taxon>Ciliophora</taxon>
        <taxon>Intramacronucleata</taxon>
        <taxon>Oligohymenophorea</taxon>
        <taxon>Hymenostomatida</taxon>
        <taxon>Tetrahymenina</taxon>
        <taxon>Tetrahymenidae</taxon>
        <taxon>Tetrahymena</taxon>
    </lineage>
</organism>
<dbReference type="InParanoid" id="Q22LU8"/>
<dbReference type="SMART" id="SM00870">
    <property type="entry name" value="Asparaginase"/>
    <property type="match status" value="1"/>
</dbReference>
<feature type="domain" description="Asparaginase/glutaminase C-terminal" evidence="5">
    <location>
        <begin position="407"/>
        <end position="521"/>
    </location>
</feature>
<name>Q22LU8_TETTS</name>
<dbReference type="PIRSF" id="PIRSF500176">
    <property type="entry name" value="L_ASNase"/>
    <property type="match status" value="1"/>
</dbReference>
<dbReference type="GO" id="GO:0004067">
    <property type="term" value="F:asparaginase activity"/>
    <property type="evidence" value="ECO:0007669"/>
    <property type="project" value="UniProtKB-UniRule"/>
</dbReference>
<dbReference type="Gene3D" id="3.40.50.40">
    <property type="match status" value="1"/>
</dbReference>
<dbReference type="PIRSF" id="PIRSF001220">
    <property type="entry name" value="L-ASNase_gatD"/>
    <property type="match status" value="1"/>
</dbReference>
<dbReference type="Gene3D" id="3.40.50.1170">
    <property type="entry name" value="L-asparaginase, N-terminal domain"/>
    <property type="match status" value="1"/>
</dbReference>
<dbReference type="InterPro" id="IPR037152">
    <property type="entry name" value="L-asparaginase_N_sf"/>
</dbReference>
<feature type="domain" description="L-asparaginase N-terminal" evidence="4">
    <location>
        <begin position="173"/>
        <end position="387"/>
    </location>
</feature>
<dbReference type="eggNOG" id="KOG0503">
    <property type="taxonomic scope" value="Eukaryota"/>
</dbReference>
<evidence type="ECO:0000256" key="1">
    <source>
        <dbReference type="ARBA" id="ARBA00012920"/>
    </source>
</evidence>
<dbReference type="EMBL" id="GG662720">
    <property type="protein sequence ID" value="EAR86550.2"/>
    <property type="molecule type" value="Genomic_DNA"/>
</dbReference>
<dbReference type="STRING" id="312017.Q22LU8"/>
<dbReference type="AlphaFoldDB" id="Q22LU8"/>
<evidence type="ECO:0000259" key="5">
    <source>
        <dbReference type="Pfam" id="PF17763"/>
    </source>
</evidence>
<feature type="region of interest" description="Disordered" evidence="3">
    <location>
        <begin position="101"/>
        <end position="145"/>
    </location>
</feature>
<proteinExistence type="predicted"/>
<dbReference type="RefSeq" id="XP_977272.2">
    <property type="nucleotide sequence ID" value="XM_972179.3"/>
</dbReference>
<feature type="region of interest" description="Disordered" evidence="3">
    <location>
        <begin position="70"/>
        <end position="89"/>
    </location>
</feature>
<dbReference type="GO" id="GO:0009066">
    <property type="term" value="P:aspartate family amino acid metabolic process"/>
    <property type="evidence" value="ECO:0007669"/>
    <property type="project" value="UniProtKB-ARBA"/>
</dbReference>
<evidence type="ECO:0000259" key="4">
    <source>
        <dbReference type="Pfam" id="PF00710"/>
    </source>
</evidence>
<gene>
    <name evidence="6" type="ORF">TTHERM_00042680</name>
</gene>
<dbReference type="PANTHER" id="PTHR11707">
    <property type="entry name" value="L-ASPARAGINASE"/>
    <property type="match status" value="1"/>
</dbReference>
<dbReference type="PROSITE" id="PS51732">
    <property type="entry name" value="ASN_GLN_ASE_3"/>
    <property type="match status" value="1"/>
</dbReference>
<evidence type="ECO:0000313" key="7">
    <source>
        <dbReference type="Proteomes" id="UP000009168"/>
    </source>
</evidence>
<dbReference type="SMART" id="SM00248">
    <property type="entry name" value="ANK"/>
    <property type="match status" value="4"/>
</dbReference>
<dbReference type="PRINTS" id="PR00139">
    <property type="entry name" value="ASNGLNASE"/>
</dbReference>
<dbReference type="KEGG" id="tet:TTHERM_00042680"/>
<dbReference type="InterPro" id="IPR006034">
    <property type="entry name" value="Asparaginase/glutaminase-like"/>
</dbReference>
<dbReference type="EC" id="3.5.1.1" evidence="1"/>
<evidence type="ECO:0000256" key="3">
    <source>
        <dbReference type="SAM" id="MobiDB-lite"/>
    </source>
</evidence>
<dbReference type="Gene3D" id="1.25.40.20">
    <property type="entry name" value="Ankyrin repeat-containing domain"/>
    <property type="match status" value="2"/>
</dbReference>
<dbReference type="HOGENOM" id="CLU_019134_3_0_1"/>
<dbReference type="Pfam" id="PF12796">
    <property type="entry name" value="Ank_2"/>
    <property type="match status" value="1"/>
</dbReference>
<dbReference type="OrthoDB" id="542841at2759"/>
<dbReference type="Proteomes" id="UP000009168">
    <property type="component" value="Unassembled WGS sequence"/>
</dbReference>
<dbReference type="PANTHER" id="PTHR11707:SF28">
    <property type="entry name" value="60 KDA LYSOPHOSPHOLIPASE"/>
    <property type="match status" value="1"/>
</dbReference>
<keyword evidence="7" id="KW-1185">Reference proteome</keyword>
<reference evidence="7" key="1">
    <citation type="journal article" date="2006" name="PLoS Biol.">
        <title>Macronuclear genome sequence of the ciliate Tetrahymena thermophila, a model eukaryote.</title>
        <authorList>
            <person name="Eisen J.A."/>
            <person name="Coyne R.S."/>
            <person name="Wu M."/>
            <person name="Wu D."/>
            <person name="Thiagarajan M."/>
            <person name="Wortman J.R."/>
            <person name="Badger J.H."/>
            <person name="Ren Q."/>
            <person name="Amedeo P."/>
            <person name="Jones K.M."/>
            <person name="Tallon L.J."/>
            <person name="Delcher A.L."/>
            <person name="Salzberg S.L."/>
            <person name="Silva J.C."/>
            <person name="Haas B.J."/>
            <person name="Majoros W.H."/>
            <person name="Farzad M."/>
            <person name="Carlton J.M."/>
            <person name="Smith R.K. Jr."/>
            <person name="Garg J."/>
            <person name="Pearlman R.E."/>
            <person name="Karrer K.M."/>
            <person name="Sun L."/>
            <person name="Manning G."/>
            <person name="Elde N.C."/>
            <person name="Turkewitz A.P."/>
            <person name="Asai D.J."/>
            <person name="Wilkes D.E."/>
            <person name="Wang Y."/>
            <person name="Cai H."/>
            <person name="Collins K."/>
            <person name="Stewart B.A."/>
            <person name="Lee S.R."/>
            <person name="Wilamowska K."/>
            <person name="Weinberg Z."/>
            <person name="Ruzzo W.L."/>
            <person name="Wloga D."/>
            <person name="Gaertig J."/>
            <person name="Frankel J."/>
            <person name="Tsao C.-C."/>
            <person name="Gorovsky M.A."/>
            <person name="Keeling P.J."/>
            <person name="Waller R.F."/>
            <person name="Patron N.J."/>
            <person name="Cherry J.M."/>
            <person name="Stover N.A."/>
            <person name="Krieger C.J."/>
            <person name="del Toro C."/>
            <person name="Ryder H.F."/>
            <person name="Williamson S.C."/>
            <person name="Barbeau R.A."/>
            <person name="Hamilton E.P."/>
            <person name="Orias E."/>
        </authorList>
    </citation>
    <scope>NUCLEOTIDE SEQUENCE [LARGE SCALE GENOMIC DNA]</scope>
    <source>
        <strain evidence="7">SB210</strain>
    </source>
</reference>
<dbReference type="InterPro" id="IPR036770">
    <property type="entry name" value="Ankyrin_rpt-contain_sf"/>
</dbReference>
<keyword evidence="2" id="KW-0040">ANK repeat</keyword>
<feature type="repeat" description="ANK" evidence="2">
    <location>
        <begin position="604"/>
        <end position="636"/>
    </location>
</feature>
<sequence>MDKEVEKKSPNSQNLQEKKIDNIIELEIPVQNDKKDNLFSNHNGTNAKLKGNNHNLFAQNHNIQINLEQNRNHEASPIKSPFTTNESGTRMLSNLNKQTLQNPQINGINTNSNQTMISNSQKSTQPSEKSTPPKNKKKKSSDFTENDEELFTLLNQDEASQRSDSNSQEEDKKVLIIYAGGFFGAEYDYSQGSYAPLILTRNQLFNKMQKISYFCDVNFTYQHATDGFLVTPISEYKKRIYYKVVEMENLKINSTFFDRSCVEELLDIIDQNYETFDSFVVIHGTDSMAYSASFVSFMIENLSKPIIFTGSMVPLSIMRNDSFNNLLGALTIAGHFNIPEVCIFFHNKLLRANRSTKVDAQGLDCFNSPNFPTLAEFKVHIEVNWTNILRNDEFQTVKINKKFTDHKIEIMRYNPCFSEVSLSHLLKTPDLKGVIIEGYGPGNLPFYDDNFSKICQEAAQNEVYIVAVSQSIKSYTSQFNSEQQTQLNIIYGGNMTTEATLAKLSYLITKGISYKEIMYLMNQNIRGELTPHSNDQKFEVRQENLIEAITEKFNNRVNYRQSQVDLIKSYIVPNVACYMAQFGFMHYLEEMKVQKTNFKFCDYDRRTALHVAVRESREQVCKFLIDEQVDVNFVDYFGRSPLYEAILTKNKKIVYMLIQNGGQIIAEKDEITNLLLDSAMTGDLDTIKLIYHSGLKNFNDYTNIDQRNIGHVAASEGQLEIIKFLKYTARFDFSQRDIWDRTPLDDALEFQHIDVVSQLQSIVY</sequence>
<dbReference type="SUPFAM" id="SSF48403">
    <property type="entry name" value="Ankyrin repeat"/>
    <property type="match status" value="1"/>
</dbReference>
<dbReference type="PROSITE" id="PS50297">
    <property type="entry name" value="ANK_REP_REGION"/>
    <property type="match status" value="1"/>
</dbReference>
<dbReference type="InterPro" id="IPR036152">
    <property type="entry name" value="Asp/glu_Ase-like_sf"/>
</dbReference>
<dbReference type="PROSITE" id="PS50088">
    <property type="entry name" value="ANK_REPEAT"/>
    <property type="match status" value="2"/>
</dbReference>
<evidence type="ECO:0000313" key="6">
    <source>
        <dbReference type="EMBL" id="EAR86550.2"/>
    </source>
</evidence>
<evidence type="ECO:0000256" key="2">
    <source>
        <dbReference type="PROSITE-ProRule" id="PRU00023"/>
    </source>
</evidence>
<protein>
    <recommendedName>
        <fullName evidence="1">asparaginase</fullName>
        <ecNumber evidence="1">3.5.1.1</ecNumber>
    </recommendedName>
</protein>
<feature type="repeat" description="ANK" evidence="2">
    <location>
        <begin position="637"/>
        <end position="669"/>
    </location>
</feature>